<comment type="catalytic activity">
    <reaction evidence="1 7">
        <text>guanosine(46) in tRNA + S-adenosyl-L-methionine = N(7)-methylguanosine(46) in tRNA + S-adenosyl-L-homocysteine</text>
        <dbReference type="Rhea" id="RHEA:42708"/>
        <dbReference type="Rhea" id="RHEA-COMP:10188"/>
        <dbReference type="Rhea" id="RHEA-COMP:10189"/>
        <dbReference type="ChEBI" id="CHEBI:57856"/>
        <dbReference type="ChEBI" id="CHEBI:59789"/>
        <dbReference type="ChEBI" id="CHEBI:74269"/>
        <dbReference type="ChEBI" id="CHEBI:74480"/>
        <dbReference type="EC" id="2.1.1.33"/>
    </reaction>
</comment>
<keyword evidence="3 7" id="KW-0489">Methyltransferase</keyword>
<evidence type="ECO:0000256" key="5">
    <source>
        <dbReference type="ARBA" id="ARBA00022691"/>
    </source>
</evidence>
<dbReference type="InterPro" id="IPR003358">
    <property type="entry name" value="tRNA_(Gua-N-7)_MeTrfase_Trmb"/>
</dbReference>
<accession>A0A7G6Y8B3</accession>
<evidence type="ECO:0000256" key="4">
    <source>
        <dbReference type="ARBA" id="ARBA00022679"/>
    </source>
</evidence>
<comment type="caution">
    <text evidence="7">Lacks conserved residue(s) required for the propagation of feature annotation.</text>
</comment>
<dbReference type="AlphaFoldDB" id="A0A7G6Y8B3"/>
<dbReference type="SUPFAM" id="SSF53335">
    <property type="entry name" value="S-adenosyl-L-methionine-dependent methyltransferases"/>
    <property type="match status" value="1"/>
</dbReference>
<dbReference type="InterPro" id="IPR055361">
    <property type="entry name" value="tRNA_methyltr_TrmB_bact"/>
</dbReference>
<feature type="binding site" evidence="7">
    <location>
        <position position="114"/>
    </location>
    <ligand>
        <name>S-adenosyl-L-methionine</name>
        <dbReference type="ChEBI" id="CHEBI:59789"/>
    </ligand>
</feature>
<sequence>MEPSPLVAPHSDRPRSFVIRGRKTEAQQRAIDEFWPVYGVDFDGSPLALDTIFGRTAPRVVEIGFGNGENLLALAAQHPGKDFLGVEVHGAGVGRVLAAAHEQGLTNIRVVRHDAVEVFEQGLGPGSVDEVLIFFPDPWPKARHHRRRLVQPDVARLIVAALKPTGVLRLATDWEPYAEHMIDVLDAEPALVNTAGPGGFIPRPEDRPVTKFERRGERLGHAIFDLEYRPTV</sequence>
<dbReference type="PANTHER" id="PTHR23417:SF14">
    <property type="entry name" value="PENTACOTRIPEPTIDE-REPEAT REGION OF PRORP DOMAIN-CONTAINING PROTEIN"/>
    <property type="match status" value="1"/>
</dbReference>
<protein>
    <recommendedName>
        <fullName evidence="7">tRNA (guanine-N(7)-)-methyltransferase</fullName>
        <ecNumber evidence="7">2.1.1.33</ecNumber>
    </recommendedName>
    <alternativeName>
        <fullName evidence="7">tRNA (guanine(46)-N(7))-methyltransferase</fullName>
    </alternativeName>
    <alternativeName>
        <fullName evidence="7">tRNA(m7G46)-methyltransferase</fullName>
    </alternativeName>
</protein>
<name>A0A7G6Y8B3_9MICO</name>
<feature type="binding site" evidence="7">
    <location>
        <position position="62"/>
    </location>
    <ligand>
        <name>S-adenosyl-L-methionine</name>
        <dbReference type="ChEBI" id="CHEBI:59789"/>
    </ligand>
</feature>
<keyword evidence="4 7" id="KW-0808">Transferase</keyword>
<feature type="binding site" evidence="7">
    <location>
        <position position="141"/>
    </location>
    <ligand>
        <name>substrate</name>
    </ligand>
</feature>
<evidence type="ECO:0000256" key="7">
    <source>
        <dbReference type="HAMAP-Rule" id="MF_01057"/>
    </source>
</evidence>
<proteinExistence type="inferred from homology"/>
<evidence type="ECO:0000256" key="3">
    <source>
        <dbReference type="ARBA" id="ARBA00022603"/>
    </source>
</evidence>
<comment type="function">
    <text evidence="2 7">Catalyzes the formation of N(7)-methylguanine at position 46 (m7G46) in tRNA.</text>
</comment>
<gene>
    <name evidence="7 8" type="primary">trmB</name>
    <name evidence="8" type="ORF">F1C12_06060</name>
</gene>
<dbReference type="EMBL" id="CP043641">
    <property type="protein sequence ID" value="QNE34728.1"/>
    <property type="molecule type" value="Genomic_DNA"/>
</dbReference>
<dbReference type="UniPathway" id="UPA00989"/>
<dbReference type="GO" id="GO:0043527">
    <property type="term" value="C:tRNA methyltransferase complex"/>
    <property type="evidence" value="ECO:0007669"/>
    <property type="project" value="TreeGrafter"/>
</dbReference>
<evidence type="ECO:0000256" key="2">
    <source>
        <dbReference type="ARBA" id="ARBA00003015"/>
    </source>
</evidence>
<organism evidence="8 9">
    <name type="scientific">Leifsonia shinshuensis</name>
    <dbReference type="NCBI Taxonomy" id="150026"/>
    <lineage>
        <taxon>Bacteria</taxon>
        <taxon>Bacillati</taxon>
        <taxon>Actinomycetota</taxon>
        <taxon>Actinomycetes</taxon>
        <taxon>Micrococcales</taxon>
        <taxon>Microbacteriaceae</taxon>
        <taxon>Leifsonia</taxon>
    </lineage>
</organism>
<dbReference type="HAMAP" id="MF_01057">
    <property type="entry name" value="tRNA_methyltr_TrmB"/>
    <property type="match status" value="1"/>
</dbReference>
<comment type="pathway">
    <text evidence="7">tRNA modification; N(7)-methylguanine-tRNA biosynthesis.</text>
</comment>
<keyword evidence="6 7" id="KW-0819">tRNA processing</keyword>
<dbReference type="InterPro" id="IPR029063">
    <property type="entry name" value="SAM-dependent_MTases_sf"/>
</dbReference>
<dbReference type="EC" id="2.1.1.33" evidence="7"/>
<dbReference type="RefSeq" id="WP_185277899.1">
    <property type="nucleotide sequence ID" value="NZ_CP043641.1"/>
</dbReference>
<dbReference type="PANTHER" id="PTHR23417">
    <property type="entry name" value="3-DEOXY-D-MANNO-OCTULOSONIC-ACID TRANSFERASE/TRNA GUANINE-N 7 - -METHYLTRANSFERASE"/>
    <property type="match status" value="1"/>
</dbReference>
<dbReference type="KEGG" id="lse:F1C12_06060"/>
<feature type="binding site" evidence="7">
    <location>
        <position position="173"/>
    </location>
    <ligand>
        <name>substrate</name>
    </ligand>
</feature>
<evidence type="ECO:0000313" key="9">
    <source>
        <dbReference type="Proteomes" id="UP000515511"/>
    </source>
</evidence>
<feature type="binding site" evidence="7">
    <location>
        <position position="137"/>
    </location>
    <ligand>
        <name>S-adenosyl-L-methionine</name>
        <dbReference type="ChEBI" id="CHEBI:59789"/>
    </ligand>
</feature>
<dbReference type="CDD" id="cd02440">
    <property type="entry name" value="AdoMet_MTases"/>
    <property type="match status" value="1"/>
</dbReference>
<dbReference type="Proteomes" id="UP000515511">
    <property type="component" value="Chromosome"/>
</dbReference>
<comment type="similarity">
    <text evidence="7">Belongs to the class I-like SAM-binding methyltransferase superfamily. TrmB family.</text>
</comment>
<evidence type="ECO:0000256" key="1">
    <source>
        <dbReference type="ARBA" id="ARBA00000142"/>
    </source>
</evidence>
<dbReference type="GO" id="GO:0008176">
    <property type="term" value="F:tRNA (guanine(46)-N7)-methyltransferase activity"/>
    <property type="evidence" value="ECO:0007669"/>
    <property type="project" value="UniProtKB-UniRule"/>
</dbReference>
<feature type="binding site" evidence="7">
    <location>
        <position position="87"/>
    </location>
    <ligand>
        <name>S-adenosyl-L-methionine</name>
        <dbReference type="ChEBI" id="CHEBI:59789"/>
    </ligand>
</feature>
<dbReference type="PROSITE" id="PS51625">
    <property type="entry name" value="SAM_MT_TRMB"/>
    <property type="match status" value="1"/>
</dbReference>
<reference evidence="9" key="1">
    <citation type="submission" date="2019-09" db="EMBL/GenBank/DDBJ databases">
        <title>Antimicrobial potential of Antarctic Bacteria.</title>
        <authorList>
            <person name="Benaud N."/>
            <person name="Edwards R.J."/>
            <person name="Ferrari B.C."/>
        </authorList>
    </citation>
    <scope>NUCLEOTIDE SEQUENCE [LARGE SCALE GENOMIC DNA]</scope>
    <source>
        <strain evidence="9">INR9</strain>
    </source>
</reference>
<feature type="binding site" evidence="7">
    <location>
        <begin position="210"/>
        <end position="213"/>
    </location>
    <ligand>
        <name>substrate</name>
    </ligand>
</feature>
<dbReference type="NCBIfam" id="TIGR00091">
    <property type="entry name" value="tRNA (guanosine(46)-N7)-methyltransferase TrmB"/>
    <property type="match status" value="1"/>
</dbReference>
<dbReference type="Gene3D" id="3.40.50.150">
    <property type="entry name" value="Vaccinia Virus protein VP39"/>
    <property type="match status" value="1"/>
</dbReference>
<dbReference type="Pfam" id="PF02390">
    <property type="entry name" value="Methyltransf_4"/>
    <property type="match status" value="1"/>
</dbReference>
<evidence type="ECO:0000256" key="6">
    <source>
        <dbReference type="ARBA" id="ARBA00022694"/>
    </source>
</evidence>
<keyword evidence="5 7" id="KW-0949">S-adenosyl-L-methionine</keyword>
<evidence type="ECO:0000313" key="8">
    <source>
        <dbReference type="EMBL" id="QNE34728.1"/>
    </source>
</evidence>